<accession>A0ABP1G480</accession>
<dbReference type="EMBL" id="CAXHTA020000015">
    <property type="protein sequence ID" value="CAL5226112.1"/>
    <property type="molecule type" value="Genomic_DNA"/>
</dbReference>
<proteinExistence type="predicted"/>
<evidence type="ECO:0000313" key="1">
    <source>
        <dbReference type="EMBL" id="CAL5226112.1"/>
    </source>
</evidence>
<keyword evidence="2" id="KW-1185">Reference proteome</keyword>
<gene>
    <name evidence="1" type="primary">g8929</name>
    <name evidence="1" type="ORF">VP750_LOCUS8018</name>
</gene>
<reference evidence="1 2" key="1">
    <citation type="submission" date="2024-06" db="EMBL/GenBank/DDBJ databases">
        <authorList>
            <person name="Kraege A."/>
            <person name="Thomma B."/>
        </authorList>
    </citation>
    <scope>NUCLEOTIDE SEQUENCE [LARGE SCALE GENOMIC DNA]</scope>
</reference>
<name>A0ABP1G480_9CHLO</name>
<sequence length="97" mass="10488">MAARCSFDVIRSDYDIEGVKAGAHCVGPVPVIEGIGREDARRERWVWGGGVRLVARGGGGARCGYMMCCLASWQERVARAEAETESKDTKTVEPTGK</sequence>
<comment type="caution">
    <text evidence="1">The sequence shown here is derived from an EMBL/GenBank/DDBJ whole genome shotgun (WGS) entry which is preliminary data.</text>
</comment>
<evidence type="ECO:0000313" key="2">
    <source>
        <dbReference type="Proteomes" id="UP001497392"/>
    </source>
</evidence>
<organism evidence="1 2">
    <name type="scientific">Coccomyxa viridis</name>
    <dbReference type="NCBI Taxonomy" id="1274662"/>
    <lineage>
        <taxon>Eukaryota</taxon>
        <taxon>Viridiplantae</taxon>
        <taxon>Chlorophyta</taxon>
        <taxon>core chlorophytes</taxon>
        <taxon>Trebouxiophyceae</taxon>
        <taxon>Trebouxiophyceae incertae sedis</taxon>
        <taxon>Coccomyxaceae</taxon>
        <taxon>Coccomyxa</taxon>
    </lineage>
</organism>
<dbReference type="Proteomes" id="UP001497392">
    <property type="component" value="Unassembled WGS sequence"/>
</dbReference>
<protein>
    <submittedName>
        <fullName evidence="1">G8929 protein</fullName>
    </submittedName>
</protein>